<accession>A0A371EH11</accession>
<proteinExistence type="predicted"/>
<name>A0A371EH11_MUCPR</name>
<feature type="non-terminal residue" evidence="1">
    <location>
        <position position="1"/>
    </location>
</feature>
<keyword evidence="2" id="KW-1185">Reference proteome</keyword>
<gene>
    <name evidence="1" type="ORF">CR513_56012</name>
</gene>
<protein>
    <submittedName>
        <fullName evidence="1">Uncharacterized protein</fullName>
    </submittedName>
</protein>
<dbReference type="Proteomes" id="UP000257109">
    <property type="component" value="Unassembled WGS sequence"/>
</dbReference>
<dbReference type="AlphaFoldDB" id="A0A371EH11"/>
<evidence type="ECO:0000313" key="2">
    <source>
        <dbReference type="Proteomes" id="UP000257109"/>
    </source>
</evidence>
<organism evidence="1 2">
    <name type="scientific">Mucuna pruriens</name>
    <name type="common">Velvet bean</name>
    <name type="synonym">Dolichos pruriens</name>
    <dbReference type="NCBI Taxonomy" id="157652"/>
    <lineage>
        <taxon>Eukaryota</taxon>
        <taxon>Viridiplantae</taxon>
        <taxon>Streptophyta</taxon>
        <taxon>Embryophyta</taxon>
        <taxon>Tracheophyta</taxon>
        <taxon>Spermatophyta</taxon>
        <taxon>Magnoliopsida</taxon>
        <taxon>eudicotyledons</taxon>
        <taxon>Gunneridae</taxon>
        <taxon>Pentapetalae</taxon>
        <taxon>rosids</taxon>
        <taxon>fabids</taxon>
        <taxon>Fabales</taxon>
        <taxon>Fabaceae</taxon>
        <taxon>Papilionoideae</taxon>
        <taxon>50 kb inversion clade</taxon>
        <taxon>NPAAA clade</taxon>
        <taxon>indigoferoid/millettioid clade</taxon>
        <taxon>Phaseoleae</taxon>
        <taxon>Mucuna</taxon>
    </lineage>
</organism>
<sequence length="108" mass="12698">MHDSWIQGVLIICVETNLEKIVLVFNDTILIPNVYYVVELRNYLTSTSLFPLKNIYTLPLISFTFDIKDYLNWKLHLSIVHIASSIKNISKWHASKVFELIHTKFMDQ</sequence>
<dbReference type="EMBL" id="QJKJ01013957">
    <property type="protein sequence ID" value="RDX65338.1"/>
    <property type="molecule type" value="Genomic_DNA"/>
</dbReference>
<evidence type="ECO:0000313" key="1">
    <source>
        <dbReference type="EMBL" id="RDX65338.1"/>
    </source>
</evidence>
<comment type="caution">
    <text evidence="1">The sequence shown here is derived from an EMBL/GenBank/DDBJ whole genome shotgun (WGS) entry which is preliminary data.</text>
</comment>
<reference evidence="1" key="1">
    <citation type="submission" date="2018-05" db="EMBL/GenBank/DDBJ databases">
        <title>Draft genome of Mucuna pruriens seed.</title>
        <authorList>
            <person name="Nnadi N.E."/>
            <person name="Vos R."/>
            <person name="Hasami M.H."/>
            <person name="Devisetty U.K."/>
            <person name="Aguiy J.C."/>
        </authorList>
    </citation>
    <scope>NUCLEOTIDE SEQUENCE [LARGE SCALE GENOMIC DNA]</scope>
    <source>
        <strain evidence="1">JCA_2017</strain>
    </source>
</reference>